<evidence type="ECO:0000313" key="2">
    <source>
        <dbReference type="EMBL" id="RPA86686.1"/>
    </source>
</evidence>
<feature type="region of interest" description="Disordered" evidence="1">
    <location>
        <begin position="121"/>
        <end position="141"/>
    </location>
</feature>
<proteinExistence type="predicted"/>
<dbReference type="Proteomes" id="UP000275078">
    <property type="component" value="Unassembled WGS sequence"/>
</dbReference>
<organism evidence="2 3">
    <name type="scientific">Ascobolus immersus RN42</name>
    <dbReference type="NCBI Taxonomy" id="1160509"/>
    <lineage>
        <taxon>Eukaryota</taxon>
        <taxon>Fungi</taxon>
        <taxon>Dikarya</taxon>
        <taxon>Ascomycota</taxon>
        <taxon>Pezizomycotina</taxon>
        <taxon>Pezizomycetes</taxon>
        <taxon>Pezizales</taxon>
        <taxon>Ascobolaceae</taxon>
        <taxon>Ascobolus</taxon>
    </lineage>
</organism>
<feature type="region of interest" description="Disordered" evidence="1">
    <location>
        <begin position="18"/>
        <end position="44"/>
    </location>
</feature>
<keyword evidence="3" id="KW-1185">Reference proteome</keyword>
<sequence length="233" mass="26415">MPLQTYTIPALPAAPSHRLTLTPQKRLSTAPTSTPTKPTKPSRTIPLSHVQTIKQLYMSGQHKSVISAVSSLKLETYLLPTKPTRRPLTKQQRLTIASLFFLVGESRRELAFRQRRYINDRRSQRPGSSSSAESEDRVSGGFAVTETQRQAREHLEKAKTAFESAALMIQNAERVEEDGDMDWVEKVKWERVEKAAEEFVGCVNEKLRDVEEELSLGGRKGWRQRRQSGEIQG</sequence>
<evidence type="ECO:0000256" key="1">
    <source>
        <dbReference type="SAM" id="MobiDB-lite"/>
    </source>
</evidence>
<dbReference type="EMBL" id="ML119648">
    <property type="protein sequence ID" value="RPA86686.1"/>
    <property type="molecule type" value="Genomic_DNA"/>
</dbReference>
<name>A0A3N4ILW6_ASCIM</name>
<evidence type="ECO:0000313" key="3">
    <source>
        <dbReference type="Proteomes" id="UP000275078"/>
    </source>
</evidence>
<protein>
    <submittedName>
        <fullName evidence="2">Uncharacterized protein</fullName>
    </submittedName>
</protein>
<dbReference type="AlphaFoldDB" id="A0A3N4ILW6"/>
<reference evidence="2 3" key="1">
    <citation type="journal article" date="2018" name="Nat. Ecol. Evol.">
        <title>Pezizomycetes genomes reveal the molecular basis of ectomycorrhizal truffle lifestyle.</title>
        <authorList>
            <person name="Murat C."/>
            <person name="Payen T."/>
            <person name="Noel B."/>
            <person name="Kuo A."/>
            <person name="Morin E."/>
            <person name="Chen J."/>
            <person name="Kohler A."/>
            <person name="Krizsan K."/>
            <person name="Balestrini R."/>
            <person name="Da Silva C."/>
            <person name="Montanini B."/>
            <person name="Hainaut M."/>
            <person name="Levati E."/>
            <person name="Barry K.W."/>
            <person name="Belfiori B."/>
            <person name="Cichocki N."/>
            <person name="Clum A."/>
            <person name="Dockter R.B."/>
            <person name="Fauchery L."/>
            <person name="Guy J."/>
            <person name="Iotti M."/>
            <person name="Le Tacon F."/>
            <person name="Lindquist E.A."/>
            <person name="Lipzen A."/>
            <person name="Malagnac F."/>
            <person name="Mello A."/>
            <person name="Molinier V."/>
            <person name="Miyauchi S."/>
            <person name="Poulain J."/>
            <person name="Riccioni C."/>
            <person name="Rubini A."/>
            <person name="Sitrit Y."/>
            <person name="Splivallo R."/>
            <person name="Traeger S."/>
            <person name="Wang M."/>
            <person name="Zifcakova L."/>
            <person name="Wipf D."/>
            <person name="Zambonelli A."/>
            <person name="Paolocci F."/>
            <person name="Nowrousian M."/>
            <person name="Ottonello S."/>
            <person name="Baldrian P."/>
            <person name="Spatafora J.W."/>
            <person name="Henrissat B."/>
            <person name="Nagy L.G."/>
            <person name="Aury J.M."/>
            <person name="Wincker P."/>
            <person name="Grigoriev I.V."/>
            <person name="Bonfante P."/>
            <person name="Martin F.M."/>
        </authorList>
    </citation>
    <scope>NUCLEOTIDE SEQUENCE [LARGE SCALE GENOMIC DNA]</scope>
    <source>
        <strain evidence="2 3">RN42</strain>
    </source>
</reference>
<feature type="compositionally biased region" description="Low complexity" evidence="1">
    <location>
        <begin position="28"/>
        <end position="44"/>
    </location>
</feature>
<gene>
    <name evidence="2" type="ORF">BJ508DRAFT_301505</name>
</gene>
<accession>A0A3N4ILW6</accession>